<dbReference type="Pfam" id="PF00753">
    <property type="entry name" value="Lactamase_B"/>
    <property type="match status" value="1"/>
</dbReference>
<evidence type="ECO:0000256" key="6">
    <source>
        <dbReference type="ARBA" id="ARBA00045869"/>
    </source>
</evidence>
<dbReference type="AlphaFoldDB" id="A0A0G0LRA1"/>
<dbReference type="Proteomes" id="UP000033862">
    <property type="component" value="Unassembled WGS sequence"/>
</dbReference>
<feature type="domain" description="Metallo-beta-lactamase" evidence="7">
    <location>
        <begin position="39"/>
        <end position="203"/>
    </location>
</feature>
<comment type="subcellular location">
    <subcellularLocation>
        <location evidence="1">Cytoplasm</location>
        <location evidence="1">Cytosol</location>
    </subcellularLocation>
</comment>
<comment type="caution">
    <text evidence="8">The sequence shown here is derived from an EMBL/GenBank/DDBJ whole genome shotgun (WGS) entry which is preliminary data.</text>
</comment>
<evidence type="ECO:0000256" key="4">
    <source>
        <dbReference type="ARBA" id="ARBA00032988"/>
    </source>
</evidence>
<protein>
    <recommendedName>
        <fullName evidence="3">Metallo-beta-lactamase domain-containing protein 1</fullName>
    </recommendedName>
    <alternativeName>
        <fullName evidence="4">Endoribonuclease MBLAC1</fullName>
    </alternativeName>
</protein>
<evidence type="ECO:0000256" key="1">
    <source>
        <dbReference type="ARBA" id="ARBA00004514"/>
    </source>
</evidence>
<dbReference type="InterPro" id="IPR036866">
    <property type="entry name" value="RibonucZ/Hydroxyglut_hydro"/>
</dbReference>
<comment type="catalytic activity">
    <reaction evidence="5">
        <text>a ribonucleotidyl-ribonucleotide-RNA + H2O = a 3'-end ribonucleotide-RNA + a 5'-end 5'-phospho-ribonucleoside-RNA + H(+)</text>
        <dbReference type="Rhea" id="RHEA:68096"/>
        <dbReference type="Rhea" id="RHEA-COMP:15179"/>
        <dbReference type="Rhea" id="RHEA-COMP:17355"/>
        <dbReference type="Rhea" id="RHEA-COMP:17428"/>
        <dbReference type="ChEBI" id="CHEBI:15377"/>
        <dbReference type="ChEBI" id="CHEBI:15378"/>
        <dbReference type="ChEBI" id="CHEBI:74896"/>
        <dbReference type="ChEBI" id="CHEBI:138282"/>
        <dbReference type="ChEBI" id="CHEBI:173118"/>
    </reaction>
    <physiologicalReaction direction="left-to-right" evidence="5">
        <dbReference type="Rhea" id="RHEA:68097"/>
    </physiologicalReaction>
</comment>
<dbReference type="SMART" id="SM00849">
    <property type="entry name" value="Lactamase_B"/>
    <property type="match status" value="1"/>
</dbReference>
<accession>A0A0G0LRA1</accession>
<comment type="subunit">
    <text evidence="2">Homodimer.</text>
</comment>
<dbReference type="InterPro" id="IPR039344">
    <property type="entry name" value="MBLAC1"/>
</dbReference>
<dbReference type="Gene3D" id="3.60.15.10">
    <property type="entry name" value="Ribonuclease Z/Hydroxyacylglutathione hydrolase-like"/>
    <property type="match status" value="1"/>
</dbReference>
<evidence type="ECO:0000313" key="8">
    <source>
        <dbReference type="EMBL" id="KKQ90520.1"/>
    </source>
</evidence>
<dbReference type="CDD" id="cd07711">
    <property type="entry name" value="MBLAC1-like_MBL-fold"/>
    <property type="match status" value="1"/>
</dbReference>
<reference evidence="8 9" key="1">
    <citation type="journal article" date="2015" name="Nature">
        <title>rRNA introns, odd ribosomes, and small enigmatic genomes across a large radiation of phyla.</title>
        <authorList>
            <person name="Brown C.T."/>
            <person name="Hug L.A."/>
            <person name="Thomas B.C."/>
            <person name="Sharon I."/>
            <person name="Castelle C.J."/>
            <person name="Singh A."/>
            <person name="Wilkins M.J."/>
            <person name="Williams K.H."/>
            <person name="Banfield J.F."/>
        </authorList>
    </citation>
    <scope>NUCLEOTIDE SEQUENCE [LARGE SCALE GENOMIC DNA]</scope>
</reference>
<name>A0A0G0LRA1_9BACT</name>
<sequence>MILVHAAAARSIRNVMENNQIKILIQGYAKKIADGWLASSTVTLIESDSKKIIVDPGCNRTELLKALAGNKLTTTDIDYVLLTHNHTDHQLLTGIFENAKVLNDTEIYENDKQIDHKNIIPGTDLKIIQTPGHDQFHCALIVPTDDGTYVVAGDVFWWMDNDEQKTDYESLIKHKDPYVKDEKVLGNSRKKILEIGDFIIPGHGKVFKVIKKEQK</sequence>
<evidence type="ECO:0000256" key="3">
    <source>
        <dbReference type="ARBA" id="ARBA00014856"/>
    </source>
</evidence>
<dbReference type="InterPro" id="IPR001279">
    <property type="entry name" value="Metallo-B-lactamas"/>
</dbReference>
<evidence type="ECO:0000256" key="5">
    <source>
        <dbReference type="ARBA" id="ARBA00044690"/>
    </source>
</evidence>
<dbReference type="PANTHER" id="PTHR23200">
    <property type="entry name" value="METALLO-BETA-LACTAMASE DOMAIN-CONTAINING PROTEIN 1"/>
    <property type="match status" value="1"/>
</dbReference>
<proteinExistence type="predicted"/>
<dbReference type="SUPFAM" id="SSF56281">
    <property type="entry name" value="Metallo-hydrolase/oxidoreductase"/>
    <property type="match status" value="1"/>
</dbReference>
<dbReference type="PANTHER" id="PTHR23200:SF48">
    <property type="entry name" value="METALLO-BETA-LACTAMASE DOMAIN-CONTAINING PROTEIN 1"/>
    <property type="match status" value="1"/>
</dbReference>
<comment type="function">
    <text evidence="6">Endoribonuclease that catalyzes the hydrolysis of histone-coding pre-mRNA 3'-end. Involved in histone pre-mRNA processing during the S-phase of the cell cycle, which is required for entering/progressing through S-phase. Cleaves histone pre-mRNA at a major and a minor cleavage site after the 5'-ACCCA-3' and the 5'-ACCCACA-3' sequence, respectively, and located downstream of the stem-loop. May require the presence of the HDE element located at the histone pre-RNA 3'-end to avoid non-specific cleavage.</text>
</comment>
<evidence type="ECO:0000259" key="7">
    <source>
        <dbReference type="SMART" id="SM00849"/>
    </source>
</evidence>
<evidence type="ECO:0000313" key="9">
    <source>
        <dbReference type="Proteomes" id="UP000033862"/>
    </source>
</evidence>
<evidence type="ECO:0000256" key="2">
    <source>
        <dbReference type="ARBA" id="ARBA00011738"/>
    </source>
</evidence>
<dbReference type="STRING" id="1618332.UT15_C0011G0002"/>
<gene>
    <name evidence="8" type="ORF">UT15_C0011G0002</name>
</gene>
<dbReference type="EMBL" id="LBVS01000011">
    <property type="protein sequence ID" value="KKQ90520.1"/>
    <property type="molecule type" value="Genomic_DNA"/>
</dbReference>
<organism evidence="8 9">
    <name type="scientific">Berkelbacteria bacterium GW2011_GWA1_39_10</name>
    <dbReference type="NCBI Taxonomy" id="1618332"/>
    <lineage>
        <taxon>Bacteria</taxon>
        <taxon>Candidatus Berkelbacteria</taxon>
    </lineage>
</organism>
<dbReference type="GO" id="GO:0005829">
    <property type="term" value="C:cytosol"/>
    <property type="evidence" value="ECO:0007669"/>
    <property type="project" value="UniProtKB-SubCell"/>
</dbReference>